<dbReference type="InterPro" id="IPR051681">
    <property type="entry name" value="Ser/Thr_Kinases-Pseudokinases"/>
</dbReference>
<feature type="region of interest" description="Disordered" evidence="1">
    <location>
        <begin position="333"/>
        <end position="373"/>
    </location>
</feature>
<feature type="domain" description="Protein kinase" evidence="3">
    <location>
        <begin position="405"/>
        <end position="687"/>
    </location>
</feature>
<dbReference type="EMBL" id="KI913131">
    <property type="protein sequence ID" value="ETV78070.1"/>
    <property type="molecule type" value="Genomic_DNA"/>
</dbReference>
<accession>W4GEJ1</accession>
<dbReference type="STRING" id="112090.W4GEJ1"/>
<dbReference type="GO" id="GO:0004674">
    <property type="term" value="F:protein serine/threonine kinase activity"/>
    <property type="evidence" value="ECO:0007669"/>
    <property type="project" value="TreeGrafter"/>
</dbReference>
<keyword evidence="2" id="KW-1133">Transmembrane helix</keyword>
<dbReference type="Gene3D" id="3.80.10.10">
    <property type="entry name" value="Ribonuclease Inhibitor"/>
    <property type="match status" value="1"/>
</dbReference>
<sequence>MASTKAVVATLTTKCANKTSVACVVNGTTEVDVPLSSSSSSFYVPNGVEYIEYFPSQPTTIYVEGDVGSKVNRLNPDLTVDHKNTPLKVQSLSFRYQKLTEAVNFVKWPASLRSLDLTGNDIHTMNQSFSVPPKLQVLSVSTNEMTTFDTVTLPESLQSINLDINDYDVFNVDAPTFIVLKNASVYTDRIIRPTAACTGTKQTFNGTPFPPSKFSKPTSALLHTACVVAPVAATTGPSLSKSPVVVVNEDATTTPPGSATAAAKDNASSSSSSLGMIVGLAAAGIVVVGLVGLFIVLRQRRNNTNSRHFKPTTAILGETHSDHNNVAAEYHIPTTSKSSSDGSNHPLANGTMTSGDGNNLSKYNSSSQYTNGSSNYNQDASTFAYRYDIRGDADLINFRIPKRELQNRSVCGSGGFATVYRATFHDQVVAVKELTASMHAQHRHIQAFMHEIKLHATLNHGNIVRFIGASWTTLNDLAVVSEFMSEGDLRDFLARDAVSQHLPWFQPSTQQEGRGQFCTKLSLAVNLADAVTYLHSFDPPILHRDLKSRNVLLSDTFTAKLTDFGISRELADDTMTSEAGTAAWTAPEVLTNNGHYNEKADMYSFGVVLSELDTWQIPYSSTSSQSSNGPNGYSNVQMAMLVAAGKLAPSFRSDCPPEVLALARACLSMDPDSRPTASIVAYELRRLQSAKLTQQRNE</sequence>
<organism evidence="4">
    <name type="scientific">Aphanomyces astaci</name>
    <name type="common">Crayfish plague agent</name>
    <dbReference type="NCBI Taxonomy" id="112090"/>
    <lineage>
        <taxon>Eukaryota</taxon>
        <taxon>Sar</taxon>
        <taxon>Stramenopiles</taxon>
        <taxon>Oomycota</taxon>
        <taxon>Saprolegniomycetes</taxon>
        <taxon>Saprolegniales</taxon>
        <taxon>Verrucalvaceae</taxon>
        <taxon>Aphanomyces</taxon>
    </lineage>
</organism>
<feature type="compositionally biased region" description="Polar residues" evidence="1">
    <location>
        <begin position="333"/>
        <end position="343"/>
    </location>
</feature>
<dbReference type="InterPro" id="IPR008271">
    <property type="entry name" value="Ser/Thr_kinase_AS"/>
</dbReference>
<keyword evidence="4" id="KW-0418">Kinase</keyword>
<proteinExistence type="predicted"/>
<dbReference type="SUPFAM" id="SSF52075">
    <property type="entry name" value="Outer arm dynein light chain 1"/>
    <property type="match status" value="1"/>
</dbReference>
<feature type="transmembrane region" description="Helical" evidence="2">
    <location>
        <begin position="274"/>
        <end position="297"/>
    </location>
</feature>
<dbReference type="Gene3D" id="3.30.200.20">
    <property type="entry name" value="Phosphorylase Kinase, domain 1"/>
    <property type="match status" value="1"/>
</dbReference>
<evidence type="ECO:0000256" key="2">
    <source>
        <dbReference type="SAM" id="Phobius"/>
    </source>
</evidence>
<keyword evidence="4" id="KW-0808">Transferase</keyword>
<name>W4GEJ1_APHAT</name>
<keyword evidence="2" id="KW-0812">Transmembrane</keyword>
<dbReference type="Gene3D" id="1.10.510.10">
    <property type="entry name" value="Transferase(Phosphotransferase) domain 1"/>
    <property type="match status" value="1"/>
</dbReference>
<dbReference type="InterPro" id="IPR032675">
    <property type="entry name" value="LRR_dom_sf"/>
</dbReference>
<dbReference type="SMART" id="SM00220">
    <property type="entry name" value="S_TKc"/>
    <property type="match status" value="1"/>
</dbReference>
<dbReference type="InterPro" id="IPR000719">
    <property type="entry name" value="Prot_kinase_dom"/>
</dbReference>
<dbReference type="PROSITE" id="PS00108">
    <property type="entry name" value="PROTEIN_KINASE_ST"/>
    <property type="match status" value="1"/>
</dbReference>
<dbReference type="SUPFAM" id="SSF56112">
    <property type="entry name" value="Protein kinase-like (PK-like)"/>
    <property type="match status" value="1"/>
</dbReference>
<dbReference type="PANTHER" id="PTHR44329">
    <property type="entry name" value="SERINE/THREONINE-PROTEIN KINASE TNNI3K-RELATED"/>
    <property type="match status" value="1"/>
</dbReference>
<dbReference type="GeneID" id="20810277"/>
<dbReference type="InterPro" id="IPR011009">
    <property type="entry name" value="Kinase-like_dom_sf"/>
</dbReference>
<evidence type="ECO:0000256" key="1">
    <source>
        <dbReference type="SAM" id="MobiDB-lite"/>
    </source>
</evidence>
<dbReference type="RefSeq" id="XP_009832408.1">
    <property type="nucleotide sequence ID" value="XM_009834106.1"/>
</dbReference>
<dbReference type="GO" id="GO:0005524">
    <property type="term" value="F:ATP binding"/>
    <property type="evidence" value="ECO:0007669"/>
    <property type="project" value="InterPro"/>
</dbReference>
<dbReference type="PROSITE" id="PS50011">
    <property type="entry name" value="PROTEIN_KINASE_DOM"/>
    <property type="match status" value="1"/>
</dbReference>
<protein>
    <submittedName>
        <fullName evidence="4">TKL protein kinase</fullName>
    </submittedName>
</protein>
<dbReference type="Pfam" id="PF00069">
    <property type="entry name" value="Pkinase"/>
    <property type="match status" value="1"/>
</dbReference>
<dbReference type="OrthoDB" id="4062651at2759"/>
<keyword evidence="2" id="KW-0472">Membrane</keyword>
<evidence type="ECO:0000313" key="4">
    <source>
        <dbReference type="EMBL" id="ETV78070.1"/>
    </source>
</evidence>
<reference evidence="4" key="1">
    <citation type="submission" date="2013-12" db="EMBL/GenBank/DDBJ databases">
        <title>The Genome Sequence of Aphanomyces astaci APO3.</title>
        <authorList>
            <consortium name="The Broad Institute Genomics Platform"/>
            <person name="Russ C."/>
            <person name="Tyler B."/>
            <person name="van West P."/>
            <person name="Dieguez-Uribeondo J."/>
            <person name="Young S.K."/>
            <person name="Zeng Q."/>
            <person name="Gargeya S."/>
            <person name="Fitzgerald M."/>
            <person name="Abouelleil A."/>
            <person name="Alvarado L."/>
            <person name="Chapman S.B."/>
            <person name="Gainer-Dewar J."/>
            <person name="Goldberg J."/>
            <person name="Griggs A."/>
            <person name="Gujja S."/>
            <person name="Hansen M."/>
            <person name="Howarth C."/>
            <person name="Imamovic A."/>
            <person name="Ireland A."/>
            <person name="Larimer J."/>
            <person name="McCowan C."/>
            <person name="Murphy C."/>
            <person name="Pearson M."/>
            <person name="Poon T.W."/>
            <person name="Priest M."/>
            <person name="Roberts A."/>
            <person name="Saif S."/>
            <person name="Shea T."/>
            <person name="Sykes S."/>
            <person name="Wortman J."/>
            <person name="Nusbaum C."/>
            <person name="Birren B."/>
        </authorList>
    </citation>
    <scope>NUCLEOTIDE SEQUENCE [LARGE SCALE GENOMIC DNA]</scope>
    <source>
        <strain evidence="4">APO3</strain>
    </source>
</reference>
<feature type="compositionally biased region" description="Polar residues" evidence="1">
    <location>
        <begin position="350"/>
        <end position="373"/>
    </location>
</feature>
<dbReference type="VEuPathDB" id="FungiDB:H257_08281"/>
<dbReference type="CDD" id="cd13999">
    <property type="entry name" value="STKc_MAP3K-like"/>
    <property type="match status" value="1"/>
</dbReference>
<dbReference type="PANTHER" id="PTHR44329:SF214">
    <property type="entry name" value="PROTEIN KINASE DOMAIN-CONTAINING PROTEIN"/>
    <property type="match status" value="1"/>
</dbReference>
<dbReference type="AlphaFoldDB" id="W4GEJ1"/>
<gene>
    <name evidence="4" type="ORF">H257_08281</name>
</gene>
<evidence type="ECO:0000259" key="3">
    <source>
        <dbReference type="PROSITE" id="PS50011"/>
    </source>
</evidence>